<accession>A0A8S1DVG8</accession>
<reference evidence="1 2" key="1">
    <citation type="submission" date="2020-04" db="EMBL/GenBank/DDBJ databases">
        <authorList>
            <person name="Alioto T."/>
            <person name="Alioto T."/>
            <person name="Gomez Garrido J."/>
        </authorList>
    </citation>
    <scope>NUCLEOTIDE SEQUENCE [LARGE SCALE GENOMIC DNA]</scope>
</reference>
<sequence length="97" mass="11529">MSLQKALCLICERPTADGAVLAVHVDKEKLQEWILNFCGHEMADEIEDYELICYFCLWHAEFQWNFDEMADEALVWWNLDLDLDDPARELRKKYFGI</sequence>
<name>A0A8S1DVG8_9INSE</name>
<dbReference type="AlphaFoldDB" id="A0A8S1DVG8"/>
<proteinExistence type="predicted"/>
<evidence type="ECO:0000313" key="2">
    <source>
        <dbReference type="Proteomes" id="UP000494165"/>
    </source>
</evidence>
<protein>
    <submittedName>
        <fullName evidence="1">Uncharacterized protein</fullName>
    </submittedName>
</protein>
<dbReference type="EMBL" id="CADEPI010000387">
    <property type="protein sequence ID" value="CAB3385030.1"/>
    <property type="molecule type" value="Genomic_DNA"/>
</dbReference>
<comment type="caution">
    <text evidence="1">The sequence shown here is derived from an EMBL/GenBank/DDBJ whole genome shotgun (WGS) entry which is preliminary data.</text>
</comment>
<dbReference type="Proteomes" id="UP000494165">
    <property type="component" value="Unassembled WGS sequence"/>
</dbReference>
<organism evidence="1 2">
    <name type="scientific">Cloeon dipterum</name>
    <dbReference type="NCBI Taxonomy" id="197152"/>
    <lineage>
        <taxon>Eukaryota</taxon>
        <taxon>Metazoa</taxon>
        <taxon>Ecdysozoa</taxon>
        <taxon>Arthropoda</taxon>
        <taxon>Hexapoda</taxon>
        <taxon>Insecta</taxon>
        <taxon>Pterygota</taxon>
        <taxon>Palaeoptera</taxon>
        <taxon>Ephemeroptera</taxon>
        <taxon>Pisciforma</taxon>
        <taxon>Baetidae</taxon>
        <taxon>Cloeon</taxon>
    </lineage>
</organism>
<gene>
    <name evidence="1" type="ORF">CLODIP_2_CD05591</name>
</gene>
<keyword evidence="2" id="KW-1185">Reference proteome</keyword>
<evidence type="ECO:0000313" key="1">
    <source>
        <dbReference type="EMBL" id="CAB3385030.1"/>
    </source>
</evidence>